<dbReference type="InterPro" id="IPR018193">
    <property type="entry name" value="Glyc_kinase_flavodox-like_fold"/>
</dbReference>
<comment type="caution">
    <text evidence="5">The sequence shown here is derived from an EMBL/GenBank/DDBJ whole genome shotgun (WGS) entry which is preliminary data.</text>
</comment>
<evidence type="ECO:0000256" key="1">
    <source>
        <dbReference type="ARBA" id="ARBA00006284"/>
    </source>
</evidence>
<keyword evidence="6" id="KW-1185">Reference proteome</keyword>
<dbReference type="Gene3D" id="3.40.50.10350">
    <property type="entry name" value="Glycerate kinase, domain 1"/>
    <property type="match status" value="1"/>
</dbReference>
<dbReference type="InterPro" id="IPR004381">
    <property type="entry name" value="Glycerate_kinase"/>
</dbReference>
<dbReference type="NCBIfam" id="TIGR00045">
    <property type="entry name" value="glycerate kinase"/>
    <property type="match status" value="1"/>
</dbReference>
<evidence type="ECO:0000313" key="5">
    <source>
        <dbReference type="EMBL" id="MBH0229425.1"/>
    </source>
</evidence>
<dbReference type="PIRSF" id="PIRSF006078">
    <property type="entry name" value="GlxK"/>
    <property type="match status" value="1"/>
</dbReference>
<dbReference type="AlphaFoldDB" id="A0A931MUC8"/>
<dbReference type="InterPro" id="IPR036129">
    <property type="entry name" value="Glycerate_kinase_sf"/>
</dbReference>
<evidence type="ECO:0000313" key="6">
    <source>
        <dbReference type="Proteomes" id="UP000614490"/>
    </source>
</evidence>
<dbReference type="InterPro" id="IPR018197">
    <property type="entry name" value="Glycerate_kinase_RE-like"/>
</dbReference>
<dbReference type="GO" id="GO:0031388">
    <property type="term" value="P:organic acid phosphorylation"/>
    <property type="evidence" value="ECO:0007669"/>
    <property type="project" value="UniProtKB-UniRule"/>
</dbReference>
<gene>
    <name evidence="5" type="ORF">H0267_04275</name>
</gene>
<dbReference type="GO" id="GO:0008887">
    <property type="term" value="F:glycerate kinase activity"/>
    <property type="evidence" value="ECO:0007669"/>
    <property type="project" value="UniProtKB-UniRule"/>
</dbReference>
<protein>
    <submittedName>
        <fullName evidence="5">Glycerate kinase</fullName>
    </submittedName>
</protein>
<dbReference type="Pfam" id="PF02595">
    <property type="entry name" value="Gly_kinase"/>
    <property type="match status" value="1"/>
</dbReference>
<dbReference type="EMBL" id="JADZSC010000001">
    <property type="protein sequence ID" value="MBH0229425.1"/>
    <property type="molecule type" value="Genomic_DNA"/>
</dbReference>
<evidence type="ECO:0000256" key="2">
    <source>
        <dbReference type="ARBA" id="ARBA00022679"/>
    </source>
</evidence>
<name>A0A931MUC8_9BACI</name>
<accession>A0A931MUC8</accession>
<reference evidence="5 6" key="1">
    <citation type="journal article" date="2005" name="Int. J. Syst. Evol. Microbiol.">
        <title>Halobacillus yeomjeoni sp. nov., isolated from a marine solar saltern in Korea.</title>
        <authorList>
            <person name="Yoon J.H."/>
            <person name="Kang S.J."/>
            <person name="Lee C.H."/>
            <person name="Oh H.W."/>
            <person name="Oh T.K."/>
        </authorList>
    </citation>
    <scope>NUCLEOTIDE SEQUENCE [LARGE SCALE GENOMIC DNA]</scope>
    <source>
        <strain evidence="5 6">KCTC 3957</strain>
    </source>
</reference>
<keyword evidence="3 4" id="KW-0418">Kinase</keyword>
<dbReference type="SUPFAM" id="SSF110738">
    <property type="entry name" value="Glycerate kinase I"/>
    <property type="match status" value="1"/>
</dbReference>
<keyword evidence="2 4" id="KW-0808">Transferase</keyword>
<dbReference type="Proteomes" id="UP000614490">
    <property type="component" value="Unassembled WGS sequence"/>
</dbReference>
<sequence>MKMKVIVAPDSFKGSMSSTEAAASIKEGLQAYDPDMTVKTIPMADGGEGTVDALLSILGGTRIEKEVFDPLGREITASYGWINHTKTAVVETAAASGLPLLDTQELNPMETSTYGTGQLIADALERGAEKIILGLGGSATVDAGTGCFQALGVHFLNDKGEKLDMCGDSLSSVSNIETDSMHPRMSEVEWTIASDVTNPLLGEKGAVAVFGPQKGVTQEQLPIFEQKMTQYASVVEDHTTKKCRHINGSGAAGGFGFTLFSLLDQPEVESGFRLIAEWSDLKGHLADADLVITGEGKMDSQSLYGKVPVGIAQMAKEAEVPCIALTGKVEGDLVAAKSEGLQVILPIVDEPMSLEEAMSRGKELCKKASHRFMEVYHM</sequence>
<dbReference type="PANTHER" id="PTHR21599:SF0">
    <property type="entry name" value="GLYCERATE KINASE"/>
    <property type="match status" value="1"/>
</dbReference>
<evidence type="ECO:0000256" key="4">
    <source>
        <dbReference type="PIRNR" id="PIRNR006078"/>
    </source>
</evidence>
<proteinExistence type="inferred from homology"/>
<comment type="similarity">
    <text evidence="1 4">Belongs to the glycerate kinase type-1 family.</text>
</comment>
<evidence type="ECO:0000256" key="3">
    <source>
        <dbReference type="ARBA" id="ARBA00022777"/>
    </source>
</evidence>
<dbReference type="Gene3D" id="3.90.1510.10">
    <property type="entry name" value="Glycerate kinase, domain 2"/>
    <property type="match status" value="1"/>
</dbReference>
<organism evidence="5 6">
    <name type="scientific">Halobacillus yeomjeoni</name>
    <dbReference type="NCBI Taxonomy" id="311194"/>
    <lineage>
        <taxon>Bacteria</taxon>
        <taxon>Bacillati</taxon>
        <taxon>Bacillota</taxon>
        <taxon>Bacilli</taxon>
        <taxon>Bacillales</taxon>
        <taxon>Bacillaceae</taxon>
        <taxon>Halobacillus</taxon>
    </lineage>
</organism>
<dbReference type="PANTHER" id="PTHR21599">
    <property type="entry name" value="GLYCERATE KINASE"/>
    <property type="match status" value="1"/>
</dbReference>